<dbReference type="InterPro" id="IPR016159">
    <property type="entry name" value="Cullin_repeat-like_dom_sf"/>
</dbReference>
<keyword evidence="5" id="KW-0832">Ubl conjugation</keyword>
<dbReference type="AlphaFoldDB" id="A0AAV7Z4K6"/>
<dbReference type="FunFam" id="3.30.230.130:FF:000003">
    <property type="entry name" value="Cullin 2"/>
    <property type="match status" value="1"/>
</dbReference>
<dbReference type="InterPro" id="IPR045093">
    <property type="entry name" value="Cullin"/>
</dbReference>
<evidence type="ECO:0000256" key="7">
    <source>
        <dbReference type="RuleBase" id="RU003829"/>
    </source>
</evidence>
<dbReference type="Proteomes" id="UP001146793">
    <property type="component" value="Unassembled WGS sequence"/>
</dbReference>
<evidence type="ECO:0000313" key="11">
    <source>
        <dbReference type="EMBL" id="KAJ3452410.1"/>
    </source>
</evidence>
<dbReference type="InterPro" id="IPR016157">
    <property type="entry name" value="Cullin_CS"/>
</dbReference>
<dbReference type="EMBL" id="JAOAOG010000109">
    <property type="protein sequence ID" value="KAJ6248722.1"/>
    <property type="molecule type" value="Genomic_DNA"/>
</dbReference>
<dbReference type="InterPro" id="IPR059120">
    <property type="entry name" value="Cullin-like_AB"/>
</dbReference>
<protein>
    <submittedName>
        <fullName evidence="10">Cullin-1</fullName>
    </submittedName>
</protein>
<dbReference type="EMBL" id="JAOAOG010000191">
    <property type="protein sequence ID" value="KAJ6241655.1"/>
    <property type="molecule type" value="Genomic_DNA"/>
</dbReference>
<evidence type="ECO:0000256" key="2">
    <source>
        <dbReference type="ARBA" id="ARBA00006019"/>
    </source>
</evidence>
<dbReference type="InterPro" id="IPR001373">
    <property type="entry name" value="Cullin_N"/>
</dbReference>
<evidence type="ECO:0000256" key="4">
    <source>
        <dbReference type="ARBA" id="ARBA00022786"/>
    </source>
</evidence>
<dbReference type="PANTHER" id="PTHR11932">
    <property type="entry name" value="CULLIN"/>
    <property type="match status" value="1"/>
</dbReference>
<dbReference type="EMBL" id="JANTQA010000008">
    <property type="protein sequence ID" value="KAJ3452410.1"/>
    <property type="molecule type" value="Genomic_DNA"/>
</dbReference>
<dbReference type="PROSITE" id="PS50069">
    <property type="entry name" value="CULLIN_2"/>
    <property type="match status" value="1"/>
</dbReference>
<dbReference type="GO" id="GO:0031461">
    <property type="term" value="C:cullin-RING ubiquitin ligase complex"/>
    <property type="evidence" value="ECO:0007669"/>
    <property type="project" value="InterPro"/>
</dbReference>
<dbReference type="SUPFAM" id="SSF74788">
    <property type="entry name" value="Cullin repeat-like"/>
    <property type="match status" value="1"/>
</dbReference>
<dbReference type="InterPro" id="IPR016158">
    <property type="entry name" value="Cullin_homology"/>
</dbReference>
<evidence type="ECO:0000256" key="1">
    <source>
        <dbReference type="ARBA" id="ARBA00004906"/>
    </source>
</evidence>
<dbReference type="GO" id="GO:0031625">
    <property type="term" value="F:ubiquitin protein ligase binding"/>
    <property type="evidence" value="ECO:0007669"/>
    <property type="project" value="InterPro"/>
</dbReference>
<evidence type="ECO:0000256" key="5">
    <source>
        <dbReference type="ARBA" id="ARBA00022843"/>
    </source>
</evidence>
<dbReference type="SMART" id="SM00182">
    <property type="entry name" value="CULLIN"/>
    <property type="match status" value="1"/>
</dbReference>
<evidence type="ECO:0000313" key="12">
    <source>
        <dbReference type="EMBL" id="KAJ6241655.1"/>
    </source>
</evidence>
<evidence type="ECO:0000313" key="10">
    <source>
        <dbReference type="EMBL" id="KAJ3434559.1"/>
    </source>
</evidence>
<dbReference type="Gene3D" id="1.20.1310.10">
    <property type="entry name" value="Cullin Repeats"/>
    <property type="match status" value="4"/>
</dbReference>
<dbReference type="FunFam" id="1.20.1310.10:FF:000019">
    <property type="entry name" value="Cullin 1"/>
    <property type="match status" value="1"/>
</dbReference>
<dbReference type="EMBL" id="JANTQA010000042">
    <property type="protein sequence ID" value="KAJ3434559.1"/>
    <property type="molecule type" value="Genomic_DNA"/>
</dbReference>
<feature type="domain" description="Cullin family profile" evidence="8">
    <location>
        <begin position="397"/>
        <end position="626"/>
    </location>
</feature>
<dbReference type="FunFam" id="1.20.1310.10:FF:000007">
    <property type="entry name" value="Cullin 1"/>
    <property type="match status" value="1"/>
</dbReference>
<comment type="pathway">
    <text evidence="1">Protein modification; protein ubiquitination.</text>
</comment>
<dbReference type="FunFam" id="1.20.1310.10:FF:000001">
    <property type="entry name" value="Cullin 3"/>
    <property type="match status" value="1"/>
</dbReference>
<reference evidence="12" key="1">
    <citation type="submission" date="2022-08" db="EMBL/GenBank/DDBJ databases">
        <title>Novel sulfate-reducing endosymbionts in the free-living metamonad Anaeramoeba.</title>
        <authorList>
            <person name="Jerlstrom-Hultqvist J."/>
            <person name="Cepicka I."/>
            <person name="Gallot-Lavallee L."/>
            <person name="Salas-Leiva D."/>
            <person name="Curtis B.A."/>
            <person name="Zahonova K."/>
            <person name="Pipaliya S."/>
            <person name="Dacks J."/>
            <person name="Roger A.J."/>
        </authorList>
    </citation>
    <scope>NUCLEOTIDE SEQUENCE</scope>
    <source>
        <strain evidence="12">Schooner1</strain>
    </source>
</reference>
<dbReference type="InterPro" id="IPR036390">
    <property type="entry name" value="WH_DNA-bd_sf"/>
</dbReference>
<dbReference type="PROSITE" id="PS01256">
    <property type="entry name" value="CULLIN_1"/>
    <property type="match status" value="1"/>
</dbReference>
<accession>A0AAV7Z4K6</accession>
<dbReference type="SMART" id="SM00884">
    <property type="entry name" value="Cullin_Nedd8"/>
    <property type="match status" value="1"/>
</dbReference>
<dbReference type="Gene3D" id="1.10.10.10">
    <property type="entry name" value="Winged helix-like DNA-binding domain superfamily/Winged helix DNA-binding domain"/>
    <property type="match status" value="1"/>
</dbReference>
<comment type="caution">
    <text evidence="10">The sequence shown here is derived from an EMBL/GenBank/DDBJ whole genome shotgun (WGS) entry which is preliminary data.</text>
</comment>
<dbReference type="Gene3D" id="3.30.230.130">
    <property type="entry name" value="Cullin, Chain C, Domain 2"/>
    <property type="match status" value="1"/>
</dbReference>
<dbReference type="Pfam" id="PF26557">
    <property type="entry name" value="Cullin_AB"/>
    <property type="match status" value="1"/>
</dbReference>
<proteinExistence type="inferred from homology"/>
<organism evidence="10 14">
    <name type="scientific">Anaeramoeba flamelloides</name>
    <dbReference type="NCBI Taxonomy" id="1746091"/>
    <lineage>
        <taxon>Eukaryota</taxon>
        <taxon>Metamonada</taxon>
        <taxon>Anaeramoebidae</taxon>
        <taxon>Anaeramoeba</taxon>
    </lineage>
</organism>
<name>A0AAV7Z4K6_9EUKA</name>
<keyword evidence="15" id="KW-1185">Reference proteome</keyword>
<comment type="similarity">
    <text evidence="2 6 7">Belongs to the cullin family.</text>
</comment>
<evidence type="ECO:0000313" key="15">
    <source>
        <dbReference type="Proteomes" id="UP001150062"/>
    </source>
</evidence>
<evidence type="ECO:0000313" key="14">
    <source>
        <dbReference type="Proteomes" id="UP001146793"/>
    </source>
</evidence>
<dbReference type="Pfam" id="PF10557">
    <property type="entry name" value="Cullin_Nedd8"/>
    <property type="match status" value="1"/>
</dbReference>
<gene>
    <name evidence="10" type="ORF">M0812_01677</name>
    <name evidence="11" type="ORF">M0812_04177</name>
    <name evidence="9" type="ORF">M0812_25940</name>
    <name evidence="12" type="ORF">M0813_00359</name>
    <name evidence="13" type="ORF">M0813_17456</name>
</gene>
<evidence type="ECO:0000256" key="6">
    <source>
        <dbReference type="PROSITE-ProRule" id="PRU00330"/>
    </source>
</evidence>
<dbReference type="InterPro" id="IPR036388">
    <property type="entry name" value="WH-like_DNA-bd_sf"/>
</dbReference>
<sequence length="751" mass="88241">MSRKAIDINKTWPKVENAITSIMNSLNTGLSGEAWMKTYTMVYDLCMRGSNKPQRSSRRRNRGAEVSGKPVYEKLQDFLQRRVKSLFKKCADKIDEPLLQSFTNEWNNYVTAARFIKFLFSYLDRHFIPRMISSQQGKYYDVYTLHLVIFHKIMYLPLKNKIINAVLRFISNERNGEHVDRSLLKKTTEIFVSLGHTKQPNEGSLEIYQKDFEKQFYKETDIFYERESNKFLSEINVSEYMIKAEARIDEELARVNHYLHHSTEKSLLKKCVEVLVTRRLQLLWREFEQLVKDDKTEDLQRMYKLLNRIENGLQPLVETLEKHILAKGLEKLTEVKTTASKNPRVYVETILGVYQKYYDVVQNSFRKHPDFVKALDKACRRFINKNAVTDLSKTSSTSPELVARFCDVLLKKSSKNPEETELVNTLDKIMVVFKYLEDKDVFQKFYSKMLAKRLIYKTSVSEDAEGTMIGKLKAACGYEWSSKLQRMFTDITVSREMNETFKNHIVQKSIKLEIDFEVMVLAIGFWPLSVPNTKFVLPSLLENCVLRFRKFYNEHHNGRKLSWLNQLSRGELNSKFKNKRYIFLVSTYQMGVLLMFNEQAEIKFEEMQQHLQLSPEFLEGVLATLIKTKVLRAKGKVHQPGNTYKINSRYSSERARVQLNISMAIQKKQESNVTHRQIEEERKMLIQAAIVRIMKARKTSDHKTLMTEVISQLTSRFRPNIKTIKKCIDLLIDKEYLERADGKNNVYNYLA</sequence>
<dbReference type="FunFam" id="1.10.10.10:FF:000014">
    <property type="entry name" value="Cullin 1"/>
    <property type="match status" value="1"/>
</dbReference>
<keyword evidence="4" id="KW-0833">Ubl conjugation pathway</keyword>
<dbReference type="EMBL" id="JANTQA010000060">
    <property type="protein sequence ID" value="KAJ3428308.1"/>
    <property type="molecule type" value="Genomic_DNA"/>
</dbReference>
<dbReference type="Pfam" id="PF00888">
    <property type="entry name" value="Cullin"/>
    <property type="match status" value="1"/>
</dbReference>
<dbReference type="InterPro" id="IPR019559">
    <property type="entry name" value="Cullin_neddylation_domain"/>
</dbReference>
<dbReference type="GO" id="GO:0006511">
    <property type="term" value="P:ubiquitin-dependent protein catabolic process"/>
    <property type="evidence" value="ECO:0007669"/>
    <property type="project" value="InterPro"/>
</dbReference>
<reference evidence="10" key="2">
    <citation type="submission" date="2022-08" db="EMBL/GenBank/DDBJ databases">
        <title>Novel sulphate-reducing endosymbionts in the free-living metamonad Anaeramoeba.</title>
        <authorList>
            <person name="Jerlstrom-Hultqvist J."/>
            <person name="Cepicka I."/>
            <person name="Gallot-Lavallee L."/>
            <person name="Salas-Leiva D."/>
            <person name="Curtis B.A."/>
            <person name="Zahonova K."/>
            <person name="Pipaliya S."/>
            <person name="Dacks J."/>
            <person name="Roger A.J."/>
        </authorList>
    </citation>
    <scope>NUCLEOTIDE SEQUENCE</scope>
    <source>
        <strain evidence="10">Busselton2</strain>
    </source>
</reference>
<evidence type="ECO:0000259" key="8">
    <source>
        <dbReference type="PROSITE" id="PS50069"/>
    </source>
</evidence>
<evidence type="ECO:0000313" key="13">
    <source>
        <dbReference type="EMBL" id="KAJ6248722.1"/>
    </source>
</evidence>
<dbReference type="SUPFAM" id="SSF46785">
    <property type="entry name" value="Winged helix' DNA-binding domain"/>
    <property type="match status" value="1"/>
</dbReference>
<evidence type="ECO:0000313" key="9">
    <source>
        <dbReference type="EMBL" id="KAJ3428308.1"/>
    </source>
</evidence>
<keyword evidence="3" id="KW-1017">Isopeptide bond</keyword>
<evidence type="ECO:0000256" key="3">
    <source>
        <dbReference type="ARBA" id="ARBA00022499"/>
    </source>
</evidence>
<dbReference type="InterPro" id="IPR036317">
    <property type="entry name" value="Cullin_homology_sf"/>
</dbReference>
<dbReference type="Proteomes" id="UP001150062">
    <property type="component" value="Unassembled WGS sequence"/>
</dbReference>
<dbReference type="SUPFAM" id="SSF75632">
    <property type="entry name" value="Cullin homology domain"/>
    <property type="match status" value="1"/>
</dbReference>